<reference evidence="5" key="1">
    <citation type="submission" date="2019-11" db="EMBL/GenBank/DDBJ databases">
        <title>Characterization of Clostridium perfringens isolates from swine manure treated agricultural soils.</title>
        <authorList>
            <person name="Wushke S.T."/>
        </authorList>
    </citation>
    <scope>NUCLEOTIDE SEQUENCE</scope>
    <source>
        <strain evidence="5">X15</strain>
        <strain evidence="4">X26</strain>
    </source>
</reference>
<gene>
    <name evidence="4" type="ORF">GNF79_09555</name>
    <name evidence="5" type="ORF">GNF81_13640</name>
</gene>
<organism evidence="5 6">
    <name type="scientific">Clostridium perfringens</name>
    <dbReference type="NCBI Taxonomy" id="1502"/>
    <lineage>
        <taxon>Bacteria</taxon>
        <taxon>Bacillati</taxon>
        <taxon>Bacillota</taxon>
        <taxon>Clostridia</taxon>
        <taxon>Eubacteriales</taxon>
        <taxon>Clostridiaceae</taxon>
        <taxon>Clostridium</taxon>
    </lineage>
</organism>
<evidence type="ECO:0000313" key="6">
    <source>
        <dbReference type="Proteomes" id="UP001289066"/>
    </source>
</evidence>
<keyword evidence="2" id="KW-0812">Transmembrane</keyword>
<dbReference type="EMBL" id="WNVC01000030">
    <property type="protein sequence ID" value="MDZ4999344.1"/>
    <property type="molecule type" value="Genomic_DNA"/>
</dbReference>
<dbReference type="EMBL" id="WNVG01000065">
    <property type="protein sequence ID" value="MDZ5033808.1"/>
    <property type="molecule type" value="Genomic_DNA"/>
</dbReference>
<evidence type="ECO:0000256" key="1">
    <source>
        <dbReference type="SAM" id="MobiDB-lite"/>
    </source>
</evidence>
<dbReference type="Gene3D" id="2.60.40.1140">
    <property type="entry name" value="Collagen-binding surface protein Cna, B-type domain"/>
    <property type="match status" value="2"/>
</dbReference>
<evidence type="ECO:0000259" key="3">
    <source>
        <dbReference type="Pfam" id="PF24547"/>
    </source>
</evidence>
<dbReference type="Proteomes" id="UP001289066">
    <property type="component" value="Unassembled WGS sequence"/>
</dbReference>
<keyword evidence="2" id="KW-1133">Transmembrane helix</keyword>
<protein>
    <recommendedName>
        <fullName evidence="3">DUF7601 domain-containing protein</fullName>
    </recommendedName>
</protein>
<feature type="domain" description="DUF7601" evidence="3">
    <location>
        <begin position="562"/>
        <end position="661"/>
    </location>
</feature>
<evidence type="ECO:0000313" key="5">
    <source>
        <dbReference type="EMBL" id="MDZ5033808.1"/>
    </source>
</evidence>
<sequence>MKKRKSEKKFLSILLSLSLISTILISNFPASFVYAKNNIFIGIDDVEVEENTPFDLMKGVSAQNQNGEKLQVSISSVLYENNETAQYDNFNTLSVGSAGTTYIVNYKAASSDNSEEYTASRKIISIQREKAEKKDESENKDNSDINAEESLKNTESKNDESESKDTPDVNVVQALQITTLENLSKIYYENGIYYIKDPEYPNEQFIIYCMNNELKWPNGDGVPDYKDGYLTPDDFKSEEDYKECMRRLAKILYAGYPYNGSKLYEIVSEPYVPTVEEFNKMLIPLSSLKTAFPELGDYEFTYQDWVTNNQEHLNVLLSFIRKVFQLNLSGGKTSNGLTYSDITSMQFYRAAYCMVYGSDVTPLEVYSELYSTSYFVTDEQAYLATQNAVWVLLNEYGIKDNNLKDTALNQYNLARVLYDYSKDEGWLLDYKPTVDKIKLEGDLKFSYNPNDGMWHSGKLKIKEPAEYHGIYKLTLPTGVTAICDNSTYVYGDEEFELVSADQPKGNEIFKIEADFTWLKKLKQYTPSPDVVVDGKKFQHMIGAVIRNEKLSAQAYLSSYDVGSLEIKKTVLKDNDDKKEFNFQIKFPDNQISGKYGDLNFDKGIANFTLKNGETISTKNLPAGAKYIVTEIDTGEYQIGSINSEGTITANQNINVEFTNTKLPNLLISKTVTGEAGDKTKKFTFEINIQNADGSKLNGNYNYLGSVKKGYENESTAPENGTLTFSGGKSKITLSHGQQITIKNLPLNCTYIVVEKEANQDGYTTTYNEKSEQATGALGENSEVNVVNNKEFVPDTGITNNNNHNIGVGIAISIAGILLIITSYLLRLRKG</sequence>
<keyword evidence="2" id="KW-0472">Membrane</keyword>
<feature type="domain" description="DUF7601" evidence="3">
    <location>
        <begin position="664"/>
        <end position="789"/>
    </location>
</feature>
<proteinExistence type="predicted"/>
<feature type="transmembrane region" description="Helical" evidence="2">
    <location>
        <begin position="805"/>
        <end position="825"/>
    </location>
</feature>
<evidence type="ECO:0000256" key="2">
    <source>
        <dbReference type="SAM" id="Phobius"/>
    </source>
</evidence>
<name>A0AAW9IU99_CLOPF</name>
<dbReference type="AlphaFoldDB" id="A0AAW9IU99"/>
<dbReference type="Pfam" id="PF24547">
    <property type="entry name" value="DUF7601"/>
    <property type="match status" value="2"/>
</dbReference>
<feature type="region of interest" description="Disordered" evidence="1">
    <location>
        <begin position="128"/>
        <end position="167"/>
    </location>
</feature>
<evidence type="ECO:0000313" key="4">
    <source>
        <dbReference type="EMBL" id="MDZ4999344.1"/>
    </source>
</evidence>
<dbReference type="InterPro" id="IPR055382">
    <property type="entry name" value="DUF7601"/>
</dbReference>
<comment type="caution">
    <text evidence="5">The sequence shown here is derived from an EMBL/GenBank/DDBJ whole genome shotgun (WGS) entry which is preliminary data.</text>
</comment>
<dbReference type="RefSeq" id="WP_198604169.1">
    <property type="nucleotide sequence ID" value="NZ_CATNWK010000019.1"/>
</dbReference>
<accession>A0AAW9IU99</accession>
<dbReference type="Proteomes" id="UP001291306">
    <property type="component" value="Unassembled WGS sequence"/>
</dbReference>